<evidence type="ECO:0000256" key="6">
    <source>
        <dbReference type="ARBA" id="ARBA00023242"/>
    </source>
</evidence>
<name>A0A5J9ST48_9POAL</name>
<dbReference type="Gene3D" id="1.10.10.60">
    <property type="entry name" value="Homeodomain-like"/>
    <property type="match status" value="2"/>
</dbReference>
<feature type="compositionally biased region" description="Polar residues" evidence="7">
    <location>
        <begin position="264"/>
        <end position="276"/>
    </location>
</feature>
<dbReference type="GO" id="GO:0003677">
    <property type="term" value="F:DNA binding"/>
    <property type="evidence" value="ECO:0007669"/>
    <property type="project" value="UniProtKB-KW"/>
</dbReference>
<dbReference type="FunFam" id="1.10.10.60:FF:000348">
    <property type="entry name" value="Transcription factor MYB26"/>
    <property type="match status" value="1"/>
</dbReference>
<evidence type="ECO:0000256" key="1">
    <source>
        <dbReference type="ARBA" id="ARBA00004123"/>
    </source>
</evidence>
<organism evidence="10 11">
    <name type="scientific">Eragrostis curvula</name>
    <name type="common">weeping love grass</name>
    <dbReference type="NCBI Taxonomy" id="38414"/>
    <lineage>
        <taxon>Eukaryota</taxon>
        <taxon>Viridiplantae</taxon>
        <taxon>Streptophyta</taxon>
        <taxon>Embryophyta</taxon>
        <taxon>Tracheophyta</taxon>
        <taxon>Spermatophyta</taxon>
        <taxon>Magnoliopsida</taxon>
        <taxon>Liliopsida</taxon>
        <taxon>Poales</taxon>
        <taxon>Poaceae</taxon>
        <taxon>PACMAD clade</taxon>
        <taxon>Chloridoideae</taxon>
        <taxon>Eragrostideae</taxon>
        <taxon>Eragrostidinae</taxon>
        <taxon>Eragrostis</taxon>
    </lineage>
</organism>
<dbReference type="EMBL" id="RWGY01000357">
    <property type="protein sequence ID" value="TVU02169.1"/>
    <property type="molecule type" value="Genomic_DNA"/>
</dbReference>
<dbReference type="FunFam" id="1.10.10.60:FF:000185">
    <property type="entry name" value="MYB transcription factor"/>
    <property type="match status" value="1"/>
</dbReference>
<dbReference type="Gramene" id="TVU02169">
    <property type="protein sequence ID" value="TVU02169"/>
    <property type="gene ID" value="EJB05_52345"/>
</dbReference>
<protein>
    <recommendedName>
        <fullName evidence="12">R2R3-MYB transcription factor</fullName>
    </recommendedName>
</protein>
<evidence type="ECO:0000259" key="9">
    <source>
        <dbReference type="PROSITE" id="PS51294"/>
    </source>
</evidence>
<feature type="domain" description="Myb-like" evidence="8">
    <location>
        <begin position="62"/>
        <end position="112"/>
    </location>
</feature>
<dbReference type="Proteomes" id="UP000324897">
    <property type="component" value="Unassembled WGS sequence"/>
</dbReference>
<dbReference type="OrthoDB" id="2143914at2759"/>
<dbReference type="AlphaFoldDB" id="A0A5J9ST48"/>
<proteinExistence type="predicted"/>
<dbReference type="InterPro" id="IPR009057">
    <property type="entry name" value="Homeodomain-like_sf"/>
</dbReference>
<dbReference type="GO" id="GO:0005634">
    <property type="term" value="C:nucleus"/>
    <property type="evidence" value="ECO:0007669"/>
    <property type="project" value="UniProtKB-SubCell"/>
</dbReference>
<keyword evidence="5" id="KW-0804">Transcription</keyword>
<keyword evidence="6" id="KW-0539">Nucleus</keyword>
<feature type="domain" description="HTH myb-type" evidence="9">
    <location>
        <begin position="9"/>
        <end position="61"/>
    </location>
</feature>
<dbReference type="InterPro" id="IPR017930">
    <property type="entry name" value="Myb_dom"/>
</dbReference>
<feature type="region of interest" description="Disordered" evidence="7">
    <location>
        <begin position="253"/>
        <end position="276"/>
    </location>
</feature>
<dbReference type="PROSITE" id="PS50090">
    <property type="entry name" value="MYB_LIKE"/>
    <property type="match status" value="2"/>
</dbReference>
<reference evidence="10 11" key="1">
    <citation type="journal article" date="2019" name="Sci. Rep.">
        <title>A high-quality genome of Eragrostis curvula grass provides insights into Poaceae evolution and supports new strategies to enhance forage quality.</title>
        <authorList>
            <person name="Carballo J."/>
            <person name="Santos B.A.C.M."/>
            <person name="Zappacosta D."/>
            <person name="Garbus I."/>
            <person name="Selva J.P."/>
            <person name="Gallo C.A."/>
            <person name="Diaz A."/>
            <person name="Albertini E."/>
            <person name="Caccamo M."/>
            <person name="Echenique V."/>
        </authorList>
    </citation>
    <scope>NUCLEOTIDE SEQUENCE [LARGE SCALE GENOMIC DNA]</scope>
    <source>
        <strain evidence="11">cv. Victoria</strain>
        <tissue evidence="10">Leaf</tissue>
    </source>
</reference>
<comment type="subcellular location">
    <subcellularLocation>
        <location evidence="1">Nucleus</location>
    </subcellularLocation>
</comment>
<keyword evidence="11" id="KW-1185">Reference proteome</keyword>
<feature type="compositionally biased region" description="Basic and acidic residues" evidence="7">
    <location>
        <begin position="254"/>
        <end position="263"/>
    </location>
</feature>
<gene>
    <name evidence="10" type="ORF">EJB05_52345</name>
</gene>
<evidence type="ECO:0000256" key="2">
    <source>
        <dbReference type="ARBA" id="ARBA00022737"/>
    </source>
</evidence>
<evidence type="ECO:0000256" key="5">
    <source>
        <dbReference type="ARBA" id="ARBA00023163"/>
    </source>
</evidence>
<dbReference type="PANTHER" id="PTHR47997">
    <property type="entry name" value="MYB DOMAIN PROTEIN 55"/>
    <property type="match status" value="1"/>
</dbReference>
<evidence type="ECO:0000313" key="10">
    <source>
        <dbReference type="EMBL" id="TVU02169.1"/>
    </source>
</evidence>
<dbReference type="PROSITE" id="PS51294">
    <property type="entry name" value="HTH_MYB"/>
    <property type="match status" value="2"/>
</dbReference>
<dbReference type="InterPro" id="IPR001005">
    <property type="entry name" value="SANT/Myb"/>
</dbReference>
<evidence type="ECO:0000259" key="8">
    <source>
        <dbReference type="PROSITE" id="PS50090"/>
    </source>
</evidence>
<feature type="domain" description="HTH myb-type" evidence="9">
    <location>
        <begin position="62"/>
        <end position="116"/>
    </location>
</feature>
<keyword evidence="2" id="KW-0677">Repeat</keyword>
<dbReference type="Pfam" id="PF00249">
    <property type="entry name" value="Myb_DNA-binding"/>
    <property type="match status" value="2"/>
</dbReference>
<evidence type="ECO:0008006" key="12">
    <source>
        <dbReference type="Google" id="ProtNLM"/>
    </source>
</evidence>
<evidence type="ECO:0000256" key="4">
    <source>
        <dbReference type="ARBA" id="ARBA00023125"/>
    </source>
</evidence>
<feature type="domain" description="Myb-like" evidence="8">
    <location>
        <begin position="9"/>
        <end position="61"/>
    </location>
</feature>
<evidence type="ECO:0000256" key="3">
    <source>
        <dbReference type="ARBA" id="ARBA00023015"/>
    </source>
</evidence>
<evidence type="ECO:0000256" key="7">
    <source>
        <dbReference type="SAM" id="MobiDB-lite"/>
    </source>
</evidence>
<comment type="caution">
    <text evidence="10">The sequence shown here is derived from an EMBL/GenBank/DDBJ whole genome shotgun (WGS) entry which is preliminary data.</text>
</comment>
<sequence length="334" mass="36794">MGHHTCCNQQKVKRGLWSPEEDEKLIRYITTHGYGCWSEVPEKAGLQRCGKSCRLRWINYLRPDIRRGRFTAEEEKLIISLHAIVGNRWAHIASHLPGRTDNEIKNYWNSWIKKKIRKPASTTMTSSVSPPCSTAASDHGHLQTPFSVADHHQLDAIINQSLALPPAPKLATTTTGGQDSPPATLPPLCPFFMFDTTSVSPTSSLSPPAAHQLQHPFLTFTTAAMDMPTSYQLPPLVDGMSMGMAALDCSSLGEEGRGHDHDGNNGQAAAGMSNSGGCCYEQQEEEQLGHEQWDDESAQHLLMWDDDQDLTPSNLEVMQSGAHSLLFMGPNDHA</sequence>
<dbReference type="CDD" id="cd00167">
    <property type="entry name" value="SANT"/>
    <property type="match status" value="2"/>
</dbReference>
<evidence type="ECO:0000313" key="11">
    <source>
        <dbReference type="Proteomes" id="UP000324897"/>
    </source>
</evidence>
<keyword evidence="3" id="KW-0805">Transcription regulation</keyword>
<dbReference type="InterPro" id="IPR051953">
    <property type="entry name" value="Plant_SW-associated_TFs"/>
</dbReference>
<dbReference type="PANTHER" id="PTHR47997:SF31">
    <property type="entry name" value="MYB TRANSCRIPTION FACTOR"/>
    <property type="match status" value="1"/>
</dbReference>
<dbReference type="SMART" id="SM00717">
    <property type="entry name" value="SANT"/>
    <property type="match status" value="2"/>
</dbReference>
<dbReference type="SUPFAM" id="SSF46689">
    <property type="entry name" value="Homeodomain-like"/>
    <property type="match status" value="1"/>
</dbReference>
<accession>A0A5J9ST48</accession>
<keyword evidence="4" id="KW-0238">DNA-binding</keyword>